<keyword evidence="5" id="KW-0809">Transit peptide</keyword>
<comment type="subcellular location">
    <subcellularLocation>
        <location evidence="1">Mitochondrion matrix</location>
    </subcellularLocation>
</comment>
<comment type="subunit">
    <text evidence="3">Interacts with RIP1.</text>
</comment>
<evidence type="ECO:0000256" key="3">
    <source>
        <dbReference type="ARBA" id="ARBA00011589"/>
    </source>
</evidence>
<evidence type="ECO:0000256" key="6">
    <source>
        <dbReference type="ARBA" id="ARBA00023128"/>
    </source>
</evidence>
<comment type="similarity">
    <text evidence="2">Belongs to the complex I LYR family. MZM1 subfamily.</text>
</comment>
<gene>
    <name evidence="10" type="ORF">SYNPS1DRAFT_31550</name>
</gene>
<dbReference type="PANTHER" id="PTHR46749">
    <property type="entry name" value="COMPLEX III ASSEMBLY FACTOR LYRM7"/>
    <property type="match status" value="1"/>
</dbReference>
<dbReference type="CDD" id="cd20267">
    <property type="entry name" value="Complex1_LYR_LYRM7"/>
    <property type="match status" value="1"/>
</dbReference>
<protein>
    <recommendedName>
        <fullName evidence="4">Mitochondrial zinc maintenance protein 1, mitochondrial</fullName>
    </recommendedName>
</protein>
<keyword evidence="6" id="KW-0496">Mitochondrion</keyword>
<dbReference type="PANTHER" id="PTHR46749:SF1">
    <property type="entry name" value="COMPLEX III ASSEMBLY FACTOR LYRM7"/>
    <property type="match status" value="1"/>
</dbReference>
<sequence length="106" mass="12254">MATKHRRVSTRVCSAKYVASIVYCYEHSSTPSRTTVQLSQNLRREGLFATVAARQRTREEFDQLRTETDPDKIQKAVAFGREVASILERNVAQATRMEHKPHTYRK</sequence>
<keyword evidence="11" id="KW-1185">Reference proteome</keyword>
<dbReference type="EMBL" id="KZ991656">
    <property type="protein sequence ID" value="RKP22799.1"/>
    <property type="molecule type" value="Genomic_DNA"/>
</dbReference>
<evidence type="ECO:0000256" key="2">
    <source>
        <dbReference type="ARBA" id="ARBA00009949"/>
    </source>
</evidence>
<dbReference type="AlphaFoldDB" id="A0A4V1J0U7"/>
<dbReference type="InterPro" id="IPR045298">
    <property type="entry name" value="Complex1_LYR_LYRM7"/>
</dbReference>
<dbReference type="InterPro" id="IPR008011">
    <property type="entry name" value="Complex1_LYR_dom"/>
</dbReference>
<evidence type="ECO:0000256" key="8">
    <source>
        <dbReference type="ARBA" id="ARBA00025268"/>
    </source>
</evidence>
<organism evidence="10 11">
    <name type="scientific">Syncephalis pseudoplumigaleata</name>
    <dbReference type="NCBI Taxonomy" id="1712513"/>
    <lineage>
        <taxon>Eukaryota</taxon>
        <taxon>Fungi</taxon>
        <taxon>Fungi incertae sedis</taxon>
        <taxon>Zoopagomycota</taxon>
        <taxon>Zoopagomycotina</taxon>
        <taxon>Zoopagomycetes</taxon>
        <taxon>Zoopagales</taxon>
        <taxon>Piptocephalidaceae</taxon>
        <taxon>Syncephalis</taxon>
    </lineage>
</organism>
<evidence type="ECO:0000313" key="11">
    <source>
        <dbReference type="Proteomes" id="UP000278143"/>
    </source>
</evidence>
<evidence type="ECO:0000256" key="4">
    <source>
        <dbReference type="ARBA" id="ARBA00015108"/>
    </source>
</evidence>
<dbReference type="InterPro" id="IPR050435">
    <property type="entry name" value="MZM1/LYRM7"/>
</dbReference>
<reference evidence="11" key="1">
    <citation type="journal article" date="2018" name="Nat. Microbiol.">
        <title>Leveraging single-cell genomics to expand the fungal tree of life.</title>
        <authorList>
            <person name="Ahrendt S.R."/>
            <person name="Quandt C.A."/>
            <person name="Ciobanu D."/>
            <person name="Clum A."/>
            <person name="Salamov A."/>
            <person name="Andreopoulos B."/>
            <person name="Cheng J.F."/>
            <person name="Woyke T."/>
            <person name="Pelin A."/>
            <person name="Henrissat B."/>
            <person name="Reynolds N.K."/>
            <person name="Benny G.L."/>
            <person name="Smith M.E."/>
            <person name="James T.Y."/>
            <person name="Grigoriev I.V."/>
        </authorList>
    </citation>
    <scope>NUCLEOTIDE SEQUENCE [LARGE SCALE GENOMIC DNA]</scope>
    <source>
        <strain evidence="11">Benny S71-1</strain>
    </source>
</reference>
<dbReference type="Proteomes" id="UP000278143">
    <property type="component" value="Unassembled WGS sequence"/>
</dbReference>
<accession>A0A4V1J0U7</accession>
<evidence type="ECO:0000256" key="7">
    <source>
        <dbReference type="ARBA" id="ARBA00023186"/>
    </source>
</evidence>
<dbReference type="Pfam" id="PF05347">
    <property type="entry name" value="Complex1_LYR"/>
    <property type="match status" value="1"/>
</dbReference>
<evidence type="ECO:0000256" key="5">
    <source>
        <dbReference type="ARBA" id="ARBA00022946"/>
    </source>
</evidence>
<keyword evidence="7" id="KW-0143">Chaperone</keyword>
<evidence type="ECO:0000256" key="1">
    <source>
        <dbReference type="ARBA" id="ARBA00004305"/>
    </source>
</evidence>
<comment type="function">
    <text evidence="8">Assembly factor required for Rieske Fe-S protein RIP1 incorporation into the cytochrome b-c1 (CIII) complex. Functions as a chaperone, binding to this subunit within the mitochondrial matrix and stabilizing it prior to its translocation and insertion into the late CIII dimeric intermediate within the mitochondrial inner membrane. Modulates the mitochondrial matrix zinc pool.</text>
</comment>
<dbReference type="GO" id="GO:0034551">
    <property type="term" value="P:mitochondrial respiratory chain complex III assembly"/>
    <property type="evidence" value="ECO:0007669"/>
    <property type="project" value="InterPro"/>
</dbReference>
<dbReference type="OrthoDB" id="529194at2759"/>
<feature type="domain" description="Complex 1 LYR protein" evidence="9">
    <location>
        <begin position="52"/>
        <end position="82"/>
    </location>
</feature>
<proteinExistence type="inferred from homology"/>
<dbReference type="GO" id="GO:0005759">
    <property type="term" value="C:mitochondrial matrix"/>
    <property type="evidence" value="ECO:0007669"/>
    <property type="project" value="UniProtKB-SubCell"/>
</dbReference>
<evidence type="ECO:0000259" key="9">
    <source>
        <dbReference type="Pfam" id="PF05347"/>
    </source>
</evidence>
<evidence type="ECO:0000313" key="10">
    <source>
        <dbReference type="EMBL" id="RKP22799.1"/>
    </source>
</evidence>
<name>A0A4V1J0U7_9FUNG</name>
<dbReference type="GO" id="GO:0044183">
    <property type="term" value="F:protein folding chaperone"/>
    <property type="evidence" value="ECO:0007669"/>
    <property type="project" value="TreeGrafter"/>
</dbReference>